<dbReference type="InterPro" id="IPR011250">
    <property type="entry name" value="OMP/PagP_B-barrel"/>
</dbReference>
<gene>
    <name evidence="1" type="ORF">ACFQBM_18290</name>
</gene>
<protein>
    <submittedName>
        <fullName evidence="1">OmpW family protein</fullName>
    </submittedName>
</protein>
<dbReference type="Proteomes" id="UP001596425">
    <property type="component" value="Unassembled WGS sequence"/>
</dbReference>
<dbReference type="EMBL" id="JBHSVR010000001">
    <property type="protein sequence ID" value="MFC6635237.1"/>
    <property type="molecule type" value="Genomic_DNA"/>
</dbReference>
<dbReference type="PROSITE" id="PS00695">
    <property type="entry name" value="ENT_VIR_OMP_2"/>
    <property type="match status" value="1"/>
</dbReference>
<dbReference type="Pfam" id="PF03922">
    <property type="entry name" value="OmpW"/>
    <property type="match status" value="1"/>
</dbReference>
<dbReference type="InterPro" id="IPR005618">
    <property type="entry name" value="OMPW"/>
</dbReference>
<evidence type="ECO:0000313" key="1">
    <source>
        <dbReference type="EMBL" id="MFC6635237.1"/>
    </source>
</evidence>
<dbReference type="PANTHER" id="PTHR36920">
    <property type="match status" value="1"/>
</dbReference>
<comment type="caution">
    <text evidence="1">The sequence shown here is derived from an EMBL/GenBank/DDBJ whole genome shotgun (WGS) entry which is preliminary data.</text>
</comment>
<name>A0ABW1YSY8_9GAMM</name>
<sequence>MRLPVKLLSIILIAVAPGLSLAYETGSKILRFGNATVSPDVSSSPLSLTTDSTAEIEGTSVRVGDNGTLGLTGVYMFSDHWGVEVVAALPFQHDLEVSGLTAQKLDLGQTKHLPPTVLLQWYPMQNASSVQPYVGLGLNYTVFFDEELSNGADDLFATLGATDDAKMSIDSSIGIAAEAGIDMAFGSKNQWMFNLAVWWVDLDTTAEIDVPGVGSVSADVELDPLVYMAGLGYRF</sequence>
<dbReference type="Gene3D" id="2.40.160.20">
    <property type="match status" value="1"/>
</dbReference>
<dbReference type="RefSeq" id="WP_193193338.1">
    <property type="nucleotide sequence ID" value="NZ_JACZFR010000044.1"/>
</dbReference>
<dbReference type="InterPro" id="IPR000758">
    <property type="entry name" value="Enterovir_OMP"/>
</dbReference>
<proteinExistence type="predicted"/>
<accession>A0ABW1YSY8</accession>
<keyword evidence="2" id="KW-1185">Reference proteome</keyword>
<dbReference type="SUPFAM" id="SSF56925">
    <property type="entry name" value="OMPA-like"/>
    <property type="match status" value="1"/>
</dbReference>
<evidence type="ECO:0000313" key="2">
    <source>
        <dbReference type="Proteomes" id="UP001596425"/>
    </source>
</evidence>
<reference evidence="2" key="1">
    <citation type="journal article" date="2019" name="Int. J. Syst. Evol. Microbiol.">
        <title>The Global Catalogue of Microorganisms (GCM) 10K type strain sequencing project: providing services to taxonomists for standard genome sequencing and annotation.</title>
        <authorList>
            <consortium name="The Broad Institute Genomics Platform"/>
            <consortium name="The Broad Institute Genome Sequencing Center for Infectious Disease"/>
            <person name="Wu L."/>
            <person name="Ma J."/>
        </authorList>
    </citation>
    <scope>NUCLEOTIDE SEQUENCE [LARGE SCALE GENOMIC DNA]</scope>
    <source>
        <strain evidence="2">CGMCC 1.13718</strain>
    </source>
</reference>
<dbReference type="PANTHER" id="PTHR36920:SF1">
    <property type="entry name" value="OUTER MEMBRANE PROTEIN W"/>
    <property type="match status" value="1"/>
</dbReference>
<organism evidence="1 2">
    <name type="scientific">Microbulbifer taiwanensis</name>
    <dbReference type="NCBI Taxonomy" id="986746"/>
    <lineage>
        <taxon>Bacteria</taxon>
        <taxon>Pseudomonadati</taxon>
        <taxon>Pseudomonadota</taxon>
        <taxon>Gammaproteobacteria</taxon>
        <taxon>Cellvibrionales</taxon>
        <taxon>Microbulbiferaceae</taxon>
        <taxon>Microbulbifer</taxon>
    </lineage>
</organism>